<comment type="caution">
    <text evidence="1">The sequence shown here is derived from an EMBL/GenBank/DDBJ whole genome shotgun (WGS) entry which is preliminary data.</text>
</comment>
<proteinExistence type="predicted"/>
<keyword evidence="2" id="KW-1185">Reference proteome</keyword>
<evidence type="ECO:0000313" key="2">
    <source>
        <dbReference type="Proteomes" id="UP001500363"/>
    </source>
</evidence>
<gene>
    <name evidence="1" type="ORF">GCM10009741_31520</name>
</gene>
<dbReference type="Proteomes" id="UP001500363">
    <property type="component" value="Unassembled WGS sequence"/>
</dbReference>
<organism evidence="1 2">
    <name type="scientific">Kribbella lupini</name>
    <dbReference type="NCBI Taxonomy" id="291602"/>
    <lineage>
        <taxon>Bacteria</taxon>
        <taxon>Bacillati</taxon>
        <taxon>Actinomycetota</taxon>
        <taxon>Actinomycetes</taxon>
        <taxon>Propionibacteriales</taxon>
        <taxon>Kribbellaceae</taxon>
        <taxon>Kribbella</taxon>
    </lineage>
</organism>
<accession>A0ABN2AUA2</accession>
<protein>
    <recommendedName>
        <fullName evidence="3">DUF222 domain-containing protein</fullName>
    </recommendedName>
</protein>
<sequence length="141" mass="14872">MLVTIADLAADGTDGGHLAGVVRDAIATSAVDLAKLSEALRPYAHRYGAPTGDGLALVQRLLDEAPLPPSTVQAAELMTVDRQSAASRKLAGVDPAPLRAISELTSDPETLRAIDAISSPQMRRDLDHLQEALATIRRATR</sequence>
<evidence type="ECO:0000313" key="1">
    <source>
        <dbReference type="EMBL" id="GAA1527471.1"/>
    </source>
</evidence>
<reference evidence="1 2" key="1">
    <citation type="journal article" date="2019" name="Int. J. Syst. Evol. Microbiol.">
        <title>The Global Catalogue of Microorganisms (GCM) 10K type strain sequencing project: providing services to taxonomists for standard genome sequencing and annotation.</title>
        <authorList>
            <consortium name="The Broad Institute Genomics Platform"/>
            <consortium name="The Broad Institute Genome Sequencing Center for Infectious Disease"/>
            <person name="Wu L."/>
            <person name="Ma J."/>
        </authorList>
    </citation>
    <scope>NUCLEOTIDE SEQUENCE [LARGE SCALE GENOMIC DNA]</scope>
    <source>
        <strain evidence="1 2">JCM 14303</strain>
    </source>
</reference>
<name>A0ABN2AUA2_9ACTN</name>
<evidence type="ECO:0008006" key="3">
    <source>
        <dbReference type="Google" id="ProtNLM"/>
    </source>
</evidence>
<dbReference type="EMBL" id="BAAANC010000002">
    <property type="protein sequence ID" value="GAA1527471.1"/>
    <property type="molecule type" value="Genomic_DNA"/>
</dbReference>